<gene>
    <name evidence="1" type="ORF">CCMP2556_LOCUS9226</name>
</gene>
<organism evidence="1 2">
    <name type="scientific">Durusdinium trenchii</name>
    <dbReference type="NCBI Taxonomy" id="1381693"/>
    <lineage>
        <taxon>Eukaryota</taxon>
        <taxon>Sar</taxon>
        <taxon>Alveolata</taxon>
        <taxon>Dinophyceae</taxon>
        <taxon>Suessiales</taxon>
        <taxon>Symbiodiniaceae</taxon>
        <taxon>Durusdinium</taxon>
    </lineage>
</organism>
<sequence>MAELPIHVKPGPTWCHSTAPSCHGNLSQTFADQECRCSTLRAAEHCARAARGGEVSSPYACPSESFRVKLIRQSFQHGQRLGVACLAVASILEFLAMMRRPAVLEEGVVRAFGSRASSGSLLFVDLLSTKCYVP</sequence>
<name>A0ABP0J1Z3_9DINO</name>
<evidence type="ECO:0000313" key="1">
    <source>
        <dbReference type="EMBL" id="CAK9008384.1"/>
    </source>
</evidence>
<proteinExistence type="predicted"/>
<reference evidence="1 2" key="1">
    <citation type="submission" date="2024-02" db="EMBL/GenBank/DDBJ databases">
        <authorList>
            <person name="Chen Y."/>
            <person name="Shah S."/>
            <person name="Dougan E. K."/>
            <person name="Thang M."/>
            <person name="Chan C."/>
        </authorList>
    </citation>
    <scope>NUCLEOTIDE SEQUENCE [LARGE SCALE GENOMIC DNA]</scope>
</reference>
<dbReference type="EMBL" id="CAXAMN010004236">
    <property type="protein sequence ID" value="CAK9008384.1"/>
    <property type="molecule type" value="Genomic_DNA"/>
</dbReference>
<keyword evidence="2" id="KW-1185">Reference proteome</keyword>
<accession>A0ABP0J1Z3</accession>
<dbReference type="Proteomes" id="UP001642484">
    <property type="component" value="Unassembled WGS sequence"/>
</dbReference>
<protein>
    <submittedName>
        <fullName evidence="1">Uncharacterized protein</fullName>
    </submittedName>
</protein>
<comment type="caution">
    <text evidence="1">The sequence shown here is derived from an EMBL/GenBank/DDBJ whole genome shotgun (WGS) entry which is preliminary data.</text>
</comment>
<evidence type="ECO:0000313" key="2">
    <source>
        <dbReference type="Proteomes" id="UP001642484"/>
    </source>
</evidence>